<dbReference type="Proteomes" id="UP001500403">
    <property type="component" value="Unassembled WGS sequence"/>
</dbReference>
<evidence type="ECO:0000313" key="3">
    <source>
        <dbReference type="Proteomes" id="UP001500403"/>
    </source>
</evidence>
<dbReference type="EMBL" id="BAAAUD010000031">
    <property type="protein sequence ID" value="GAA2942262.1"/>
    <property type="molecule type" value="Genomic_DNA"/>
</dbReference>
<evidence type="ECO:0000313" key="2">
    <source>
        <dbReference type="EMBL" id="GAA2942262.1"/>
    </source>
</evidence>
<accession>A0ABP6JSS7</accession>
<sequence>MFREEVFPVRALAFVWDLSPSGSLTRGESPPGSPQHEYFPESATTSLCPGKDVARCRGVAVEGTPGQ</sequence>
<protein>
    <submittedName>
        <fullName evidence="2">Uncharacterized protein</fullName>
    </submittedName>
</protein>
<comment type="caution">
    <text evidence="2">The sequence shown here is derived from an EMBL/GenBank/DDBJ whole genome shotgun (WGS) entry which is preliminary data.</text>
</comment>
<name>A0ABP6JSS7_9ACTN</name>
<evidence type="ECO:0000256" key="1">
    <source>
        <dbReference type="SAM" id="MobiDB-lite"/>
    </source>
</evidence>
<feature type="region of interest" description="Disordered" evidence="1">
    <location>
        <begin position="21"/>
        <end position="44"/>
    </location>
</feature>
<proteinExistence type="predicted"/>
<gene>
    <name evidence="2" type="ORF">GCM10010446_29360</name>
</gene>
<organism evidence="2 3">
    <name type="scientific">Streptomyces enissocaesilis</name>
    <dbReference type="NCBI Taxonomy" id="332589"/>
    <lineage>
        <taxon>Bacteria</taxon>
        <taxon>Bacillati</taxon>
        <taxon>Actinomycetota</taxon>
        <taxon>Actinomycetes</taxon>
        <taxon>Kitasatosporales</taxon>
        <taxon>Streptomycetaceae</taxon>
        <taxon>Streptomyces</taxon>
        <taxon>Streptomyces rochei group</taxon>
    </lineage>
</organism>
<keyword evidence="3" id="KW-1185">Reference proteome</keyword>
<reference evidence="3" key="1">
    <citation type="journal article" date="2019" name="Int. J. Syst. Evol. Microbiol.">
        <title>The Global Catalogue of Microorganisms (GCM) 10K type strain sequencing project: providing services to taxonomists for standard genome sequencing and annotation.</title>
        <authorList>
            <consortium name="The Broad Institute Genomics Platform"/>
            <consortium name="The Broad Institute Genome Sequencing Center for Infectious Disease"/>
            <person name="Wu L."/>
            <person name="Ma J."/>
        </authorList>
    </citation>
    <scope>NUCLEOTIDE SEQUENCE [LARGE SCALE GENOMIC DNA]</scope>
    <source>
        <strain evidence="3">JCM 9088</strain>
    </source>
</reference>